<keyword evidence="4 7" id="KW-1133">Transmembrane helix</keyword>
<evidence type="ECO:0000256" key="7">
    <source>
        <dbReference type="SAM" id="Phobius"/>
    </source>
</evidence>
<dbReference type="GO" id="GO:0016755">
    <property type="term" value="F:aminoacyltransferase activity"/>
    <property type="evidence" value="ECO:0007669"/>
    <property type="project" value="TreeGrafter"/>
</dbReference>
<dbReference type="EMBL" id="CP011541">
    <property type="protein sequence ID" value="AKK02056.1"/>
    <property type="molecule type" value="Genomic_DNA"/>
</dbReference>
<evidence type="ECO:0000256" key="6">
    <source>
        <dbReference type="SAM" id="MobiDB-lite"/>
    </source>
</evidence>
<evidence type="ECO:0000256" key="3">
    <source>
        <dbReference type="ARBA" id="ARBA00022692"/>
    </source>
</evidence>
<feature type="transmembrane region" description="Helical" evidence="7">
    <location>
        <begin position="332"/>
        <end position="350"/>
    </location>
</feature>
<sequence length="839" mass="91561">MSESGKSAGKAGNTTPVDPGSAGHLRAWSDQIGTGLRWAPVTFALLAVVWGLRIAFGFNTVALRTTLGFSLSPEVAWWTVFTSMLSVGTWAGSIFTTLVLLTLGVTTERVLGSRMFVLVLITLHSVSVLLGAATAQGLTLVDAYWGHELTGERILAPGVGVFGAAAFATHGMNRLWQRRIRFFTVGLAITLLLYAGIMLDFALLYSVVLGIVAGIAWGRRQGRQLELPKARPSIREIRILVATVVGSVFVGPVLTAMNPDSPGPFADVSIFVAPQLSAEHVAALCELDATGHRCQHAMQALRQSGIGPLIANFLPLLVIAVILYGLARGRRLAWRVAILAHLVTIAVLIQEMARLQLIDGDILTSILLAGWLTLPWLLSLALLGWRRPYFQVVLDRSVSYKFRSLLTVWAIFSCMTWLLGAWFLRGSYRAGMGGPASWQDILASLPVRFVPPAIGRFYTFDVVPVSNTAWWLTEWVGIMFWFGFLVMFYRALAVDPNPCSAAEREQAHDILVAGSGDHISWMTLWSGNSYWFHPDGYVAYRLHNSIAVTVGEPVVRTGANPHVLADAFEVEMYARGAQVAWYSVRAAFAADRAAAGWRSVPVAQESVLHAAETVEFKGKKFQDVRTARNRADKEGIRAVWTTWDEAGVAVRDQIVALSEEWVAEKSLPEMGFTLGGLPELADPAVKLMVALDESDRVHGVTSWLPAYSEGKVTGLVLDFMRRDTEGFRPVVEFLIAETLLCAHEEGLAWISLSGAPLAVAGTGVLGGVLERVGGALEPLYGFRSLAAFKRKFQPSHEEWLLAYRDELALPAIGMAVSKCYLPRMDAGQVVHVVRSLRAS</sequence>
<dbReference type="SUPFAM" id="SSF144091">
    <property type="entry name" value="Rhomboid-like"/>
    <property type="match status" value="1"/>
</dbReference>
<keyword evidence="2" id="KW-1003">Cell membrane</keyword>
<feature type="transmembrane region" description="Helical" evidence="7">
    <location>
        <begin position="36"/>
        <end position="56"/>
    </location>
</feature>
<feature type="transmembrane region" description="Helical" evidence="7">
    <location>
        <begin position="76"/>
        <end position="103"/>
    </location>
</feature>
<organism evidence="9 10">
    <name type="scientific">Corynebacterium epidermidicanis</name>
    <dbReference type="NCBI Taxonomy" id="1050174"/>
    <lineage>
        <taxon>Bacteria</taxon>
        <taxon>Bacillati</taxon>
        <taxon>Actinomycetota</taxon>
        <taxon>Actinomycetes</taxon>
        <taxon>Mycobacteriales</taxon>
        <taxon>Corynebacteriaceae</taxon>
        <taxon>Corynebacterium</taxon>
    </lineage>
</organism>
<accession>A0A0G3GLE6</accession>
<proteinExistence type="predicted"/>
<feature type="region of interest" description="Disordered" evidence="6">
    <location>
        <begin position="1"/>
        <end position="22"/>
    </location>
</feature>
<dbReference type="OrthoDB" id="594838at2"/>
<dbReference type="KEGG" id="cei:CEPID_00810"/>
<feature type="transmembrane region" description="Helical" evidence="7">
    <location>
        <begin position="203"/>
        <end position="218"/>
    </location>
</feature>
<dbReference type="PANTHER" id="PTHR34697">
    <property type="entry name" value="PHOSPHATIDYLGLYCEROL LYSYLTRANSFERASE"/>
    <property type="match status" value="1"/>
</dbReference>
<dbReference type="RefSeq" id="WP_052843257.1">
    <property type="nucleotide sequence ID" value="NZ_CP011541.1"/>
</dbReference>
<evidence type="ECO:0000313" key="10">
    <source>
        <dbReference type="Proteomes" id="UP000035368"/>
    </source>
</evidence>
<evidence type="ECO:0000256" key="4">
    <source>
        <dbReference type="ARBA" id="ARBA00022989"/>
    </source>
</evidence>
<evidence type="ECO:0000313" key="9">
    <source>
        <dbReference type="EMBL" id="AKK02056.1"/>
    </source>
</evidence>
<comment type="subcellular location">
    <subcellularLocation>
        <location evidence="1">Cell membrane</location>
        <topology evidence="1">Multi-pass membrane protein</topology>
    </subcellularLocation>
</comment>
<gene>
    <name evidence="9" type="ORF">CEPID_00810</name>
</gene>
<protein>
    <recommendedName>
        <fullName evidence="8">Phosphatidylglycerol lysyltransferase C-terminal domain-containing protein</fullName>
    </recommendedName>
</protein>
<feature type="transmembrane region" description="Helical" evidence="7">
    <location>
        <begin position="154"/>
        <end position="173"/>
    </location>
</feature>
<feature type="transmembrane region" description="Helical" evidence="7">
    <location>
        <begin position="115"/>
        <end position="134"/>
    </location>
</feature>
<feature type="domain" description="Phosphatidylglycerol lysyltransferase C-terminal" evidence="8">
    <location>
        <begin position="513"/>
        <end position="803"/>
    </location>
</feature>
<feature type="transmembrane region" description="Helical" evidence="7">
    <location>
        <begin position="469"/>
        <end position="489"/>
    </location>
</feature>
<feature type="transmembrane region" description="Helical" evidence="7">
    <location>
        <begin position="306"/>
        <end position="325"/>
    </location>
</feature>
<keyword evidence="10" id="KW-1185">Reference proteome</keyword>
<evidence type="ECO:0000256" key="2">
    <source>
        <dbReference type="ARBA" id="ARBA00022475"/>
    </source>
</evidence>
<keyword evidence="3 7" id="KW-0812">Transmembrane</keyword>
<reference evidence="9 10" key="1">
    <citation type="submission" date="2015-05" db="EMBL/GenBank/DDBJ databases">
        <title>Complete genome sequence of Corynebacterium epidermidicanis DSM 45586, isolated from the skin of a dog suffering from pruritus.</title>
        <authorList>
            <person name="Ruckert C."/>
            <person name="Albersmeier A."/>
            <person name="Winkler A."/>
            <person name="Tauch A."/>
        </authorList>
    </citation>
    <scope>NUCLEOTIDE SEQUENCE [LARGE SCALE GENOMIC DNA]</scope>
    <source>
        <strain evidence="9 10">DSM 45586</strain>
    </source>
</reference>
<dbReference type="InterPro" id="IPR035952">
    <property type="entry name" value="Rhomboid-like_sf"/>
</dbReference>
<dbReference type="GO" id="GO:0055091">
    <property type="term" value="P:phospholipid homeostasis"/>
    <property type="evidence" value="ECO:0007669"/>
    <property type="project" value="TreeGrafter"/>
</dbReference>
<feature type="transmembrane region" description="Helical" evidence="7">
    <location>
        <begin position="362"/>
        <end position="385"/>
    </location>
</feature>
<keyword evidence="5 7" id="KW-0472">Membrane</keyword>
<dbReference type="Pfam" id="PF09924">
    <property type="entry name" value="LPG_synthase_C"/>
    <property type="match status" value="1"/>
</dbReference>
<evidence type="ECO:0000256" key="1">
    <source>
        <dbReference type="ARBA" id="ARBA00004651"/>
    </source>
</evidence>
<dbReference type="AlphaFoldDB" id="A0A0G3GLE6"/>
<feature type="transmembrane region" description="Helical" evidence="7">
    <location>
        <begin position="180"/>
        <end position="197"/>
    </location>
</feature>
<dbReference type="InterPro" id="IPR024320">
    <property type="entry name" value="LPG_synthase_C"/>
</dbReference>
<feature type="transmembrane region" description="Helical" evidence="7">
    <location>
        <begin position="239"/>
        <end position="257"/>
    </location>
</feature>
<evidence type="ECO:0000256" key="5">
    <source>
        <dbReference type="ARBA" id="ARBA00023136"/>
    </source>
</evidence>
<dbReference type="PATRIC" id="fig|1050174.4.peg.171"/>
<dbReference type="InterPro" id="IPR051211">
    <property type="entry name" value="PG_lysyltransferase"/>
</dbReference>
<dbReference type="Proteomes" id="UP000035368">
    <property type="component" value="Chromosome"/>
</dbReference>
<feature type="transmembrane region" description="Helical" evidence="7">
    <location>
        <begin position="405"/>
        <end position="424"/>
    </location>
</feature>
<dbReference type="GO" id="GO:0005886">
    <property type="term" value="C:plasma membrane"/>
    <property type="evidence" value="ECO:0007669"/>
    <property type="project" value="UniProtKB-SubCell"/>
</dbReference>
<evidence type="ECO:0000259" key="8">
    <source>
        <dbReference type="Pfam" id="PF09924"/>
    </source>
</evidence>
<dbReference type="Gene3D" id="1.20.1540.10">
    <property type="entry name" value="Rhomboid-like"/>
    <property type="match status" value="1"/>
</dbReference>
<dbReference type="PANTHER" id="PTHR34697:SF2">
    <property type="entry name" value="PHOSPHATIDYLGLYCEROL LYSYLTRANSFERASE"/>
    <property type="match status" value="1"/>
</dbReference>
<name>A0A0G3GLE6_9CORY</name>
<dbReference type="STRING" id="1050174.CEPID_00810"/>